<proteinExistence type="predicted"/>
<dbReference type="CDD" id="cd00754">
    <property type="entry name" value="Ubl_MoaD"/>
    <property type="match status" value="1"/>
</dbReference>
<evidence type="ECO:0000313" key="2">
    <source>
        <dbReference type="Proteomes" id="UP000033200"/>
    </source>
</evidence>
<dbReference type="STRING" id="1549858.MC45_12075"/>
<keyword evidence="2" id="KW-1185">Reference proteome</keyword>
<dbReference type="HOGENOM" id="CLU_114601_4_0_5"/>
<dbReference type="RefSeq" id="WP_038663495.1">
    <property type="nucleotide sequence ID" value="NZ_CP009571.1"/>
</dbReference>
<accession>A0A097EHF9</accession>
<dbReference type="AlphaFoldDB" id="A0A097EHF9"/>
<evidence type="ECO:0000313" key="1">
    <source>
        <dbReference type="EMBL" id="AIT06996.1"/>
    </source>
</evidence>
<gene>
    <name evidence="1" type="ORF">MC45_12075</name>
</gene>
<dbReference type="InterPro" id="IPR016155">
    <property type="entry name" value="Mopterin_synth/thiamin_S_b"/>
</dbReference>
<dbReference type="Proteomes" id="UP000033200">
    <property type="component" value="Chromosome"/>
</dbReference>
<dbReference type="NCBIfam" id="TIGR01682">
    <property type="entry name" value="moaD"/>
    <property type="match status" value="1"/>
</dbReference>
<protein>
    <submittedName>
        <fullName evidence="1">Molybdenum cofactor biosynthesis protein MoaD</fullName>
    </submittedName>
</protein>
<dbReference type="InterPro" id="IPR003749">
    <property type="entry name" value="ThiS/MoaD-like"/>
</dbReference>
<organism evidence="1 2">
    <name type="scientific">Sphingomonas taxi</name>
    <dbReference type="NCBI Taxonomy" id="1549858"/>
    <lineage>
        <taxon>Bacteria</taxon>
        <taxon>Pseudomonadati</taxon>
        <taxon>Pseudomonadota</taxon>
        <taxon>Alphaproteobacteria</taxon>
        <taxon>Sphingomonadales</taxon>
        <taxon>Sphingomonadaceae</taxon>
        <taxon>Sphingomonas</taxon>
    </lineage>
</organism>
<dbReference type="Gene3D" id="3.10.20.30">
    <property type="match status" value="1"/>
</dbReference>
<dbReference type="InterPro" id="IPR012675">
    <property type="entry name" value="Beta-grasp_dom_sf"/>
</dbReference>
<dbReference type="SUPFAM" id="SSF54285">
    <property type="entry name" value="MoaD/ThiS"/>
    <property type="match status" value="1"/>
</dbReference>
<dbReference type="KEGG" id="stax:MC45_12075"/>
<dbReference type="EMBL" id="CP009571">
    <property type="protein sequence ID" value="AIT06996.1"/>
    <property type="molecule type" value="Genomic_DNA"/>
</dbReference>
<reference evidence="1 2" key="1">
    <citation type="submission" date="2014-09" db="EMBL/GenBank/DDBJ databases">
        <title>Using Illumina technology Improving SMRT sequencing Genome Assembly by RASTools.</title>
        <authorList>
            <person name="Zhou Y."/>
            <person name="Ma T."/>
            <person name="Liu T."/>
        </authorList>
    </citation>
    <scope>NUCLEOTIDE SEQUENCE [LARGE SCALE GENOMIC DNA]</scope>
    <source>
        <strain evidence="1 2">ATCC 55669</strain>
    </source>
</reference>
<dbReference type="eggNOG" id="COG1977">
    <property type="taxonomic scope" value="Bacteria"/>
</dbReference>
<name>A0A097EHF9_9SPHN</name>
<dbReference type="Pfam" id="PF02597">
    <property type="entry name" value="ThiS"/>
    <property type="match status" value="1"/>
</dbReference>
<sequence>MRLEMLYFAWVRERMGRSQEMVEAPAAVTTVAALVDWLAARDEVSAEALADRGRLRAAVDQAFVTMDATILGAREVALFPPVTGG</sequence>